<dbReference type="Pfam" id="PF21998">
    <property type="entry name" value="FERM_C1_MyoVII"/>
    <property type="match status" value="1"/>
</dbReference>
<dbReference type="Pfam" id="PF00784">
    <property type="entry name" value="MyTH4"/>
    <property type="match status" value="2"/>
</dbReference>
<feature type="chain" id="PRO_5043013127" evidence="14">
    <location>
        <begin position="19"/>
        <end position="1822"/>
    </location>
</feature>
<dbReference type="GO" id="GO:0003779">
    <property type="term" value="F:actin binding"/>
    <property type="evidence" value="ECO:0007669"/>
    <property type="project" value="UniProtKB-KW"/>
</dbReference>
<feature type="signal peptide" evidence="14">
    <location>
        <begin position="1"/>
        <end position="18"/>
    </location>
</feature>
<dbReference type="FunFam" id="3.40.850.10:FF:000007">
    <property type="entry name" value="Myosin VIIA"/>
    <property type="match status" value="1"/>
</dbReference>
<dbReference type="GO" id="GO:0005737">
    <property type="term" value="C:cytoplasm"/>
    <property type="evidence" value="ECO:0007669"/>
    <property type="project" value="UniProtKB-SubCell"/>
</dbReference>
<dbReference type="SUPFAM" id="SSF52540">
    <property type="entry name" value="P-loop containing nucleoside triphosphate hydrolases"/>
    <property type="match status" value="1"/>
</dbReference>
<dbReference type="PROSITE" id="PS50002">
    <property type="entry name" value="SH3"/>
    <property type="match status" value="1"/>
</dbReference>
<comment type="subcellular location">
    <subcellularLocation>
        <location evidence="1">Cytoplasm</location>
    </subcellularLocation>
</comment>
<feature type="domain" description="FERM" evidence="16">
    <location>
        <begin position="1521"/>
        <end position="1811"/>
    </location>
</feature>
<evidence type="ECO:0000256" key="8">
    <source>
        <dbReference type="ARBA" id="ARBA00023123"/>
    </source>
</evidence>
<dbReference type="InterPro" id="IPR001609">
    <property type="entry name" value="Myosin_head_motor_dom-like"/>
</dbReference>
<evidence type="ECO:0000256" key="5">
    <source>
        <dbReference type="ARBA" id="ARBA00022737"/>
    </source>
</evidence>
<feature type="domain" description="Myosin motor" evidence="18">
    <location>
        <begin position="39"/>
        <end position="709"/>
    </location>
</feature>
<dbReference type="PROSITE" id="PS50096">
    <property type="entry name" value="IQ"/>
    <property type="match status" value="2"/>
</dbReference>
<dbReference type="InterPro" id="IPR036961">
    <property type="entry name" value="Kinesin_motor_dom_sf"/>
</dbReference>
<dbReference type="InterPro" id="IPR014352">
    <property type="entry name" value="FERM/acyl-CoA-bd_prot_sf"/>
</dbReference>
<feature type="region of interest" description="Actin-binding" evidence="12">
    <location>
        <begin position="576"/>
        <end position="598"/>
    </location>
</feature>
<dbReference type="InterPro" id="IPR036106">
    <property type="entry name" value="MYSc_Myo7"/>
</dbReference>
<dbReference type="InterPro" id="IPR029071">
    <property type="entry name" value="Ubiquitin-like_domsf"/>
</dbReference>
<keyword evidence="3 11" id="KW-0728">SH3 domain</keyword>
<evidence type="ECO:0000313" key="20">
    <source>
        <dbReference type="Proteomes" id="UP000007635"/>
    </source>
</evidence>
<dbReference type="InterPro" id="IPR000299">
    <property type="entry name" value="FERM_domain"/>
</dbReference>
<proteinExistence type="inferred from homology"/>
<dbReference type="FunFam" id="1.25.40.530:FF:000002">
    <property type="entry name" value="Unconventional myosin-VIIa"/>
    <property type="match status" value="1"/>
</dbReference>
<dbReference type="InterPro" id="IPR000857">
    <property type="entry name" value="MyTH4_dom"/>
</dbReference>
<dbReference type="PANTHER" id="PTHR22692:SF34">
    <property type="entry name" value="MYOSIN VIIA"/>
    <property type="match status" value="1"/>
</dbReference>
<dbReference type="Gene3D" id="1.20.58.530">
    <property type="match status" value="1"/>
</dbReference>
<dbReference type="PROSITE" id="PS51016">
    <property type="entry name" value="MYTH4"/>
    <property type="match status" value="2"/>
</dbReference>
<dbReference type="InterPro" id="IPR000048">
    <property type="entry name" value="IQ_motif_EF-hand-BS"/>
</dbReference>
<reference evidence="19" key="3">
    <citation type="submission" date="2025-09" db="UniProtKB">
        <authorList>
            <consortium name="Ensembl"/>
        </authorList>
    </citation>
    <scope>IDENTIFICATION</scope>
</reference>
<dbReference type="PROSITE" id="PS50057">
    <property type="entry name" value="FERM_3"/>
    <property type="match status" value="2"/>
</dbReference>
<evidence type="ECO:0000256" key="14">
    <source>
        <dbReference type="SAM" id="SignalP"/>
    </source>
</evidence>
<dbReference type="Gene3D" id="1.20.80.10">
    <property type="match status" value="1"/>
</dbReference>
<dbReference type="Gene3D" id="2.30.29.30">
    <property type="entry name" value="Pleckstrin-homology domain (PH domain)/Phosphotyrosine-binding domain (PTB)"/>
    <property type="match status" value="2"/>
</dbReference>
<comment type="similarity">
    <text evidence="2 12">Belongs to the TRAFAC class myosin-kinesin ATPase superfamily. Myosin family.</text>
</comment>
<organism evidence="19 20">
    <name type="scientific">Gasterosteus aculeatus aculeatus</name>
    <name type="common">three-spined stickleback</name>
    <dbReference type="NCBI Taxonomy" id="481459"/>
    <lineage>
        <taxon>Eukaryota</taxon>
        <taxon>Metazoa</taxon>
        <taxon>Chordata</taxon>
        <taxon>Craniata</taxon>
        <taxon>Vertebrata</taxon>
        <taxon>Euteleostomi</taxon>
        <taxon>Actinopterygii</taxon>
        <taxon>Neopterygii</taxon>
        <taxon>Teleostei</taxon>
        <taxon>Neoteleostei</taxon>
        <taxon>Acanthomorphata</taxon>
        <taxon>Eupercaria</taxon>
        <taxon>Perciformes</taxon>
        <taxon>Cottioidei</taxon>
        <taxon>Gasterosteales</taxon>
        <taxon>Gasterosteidae</taxon>
        <taxon>Gasterosteus</taxon>
    </lineage>
</organism>
<dbReference type="Pfam" id="PF21989">
    <property type="entry name" value="RA_2"/>
    <property type="match status" value="1"/>
</dbReference>
<dbReference type="InterPro" id="IPR051567">
    <property type="entry name" value="Unconventional_Myosin_ATPase"/>
</dbReference>
<feature type="domain" description="SH3" evidence="15">
    <location>
        <begin position="1292"/>
        <end position="1361"/>
    </location>
</feature>
<dbReference type="FunFam" id="2.30.29.30:FF:000075">
    <property type="entry name" value="unconventional myosin-VIIa"/>
    <property type="match status" value="1"/>
</dbReference>
<dbReference type="InterPro" id="IPR036028">
    <property type="entry name" value="SH3-like_dom_sf"/>
</dbReference>
<dbReference type="PRINTS" id="PR00193">
    <property type="entry name" value="MYOSINHEAVY"/>
</dbReference>
<dbReference type="InterPro" id="IPR001452">
    <property type="entry name" value="SH3_domain"/>
</dbReference>
<dbReference type="Gene3D" id="1.20.5.190">
    <property type="match status" value="1"/>
</dbReference>
<dbReference type="SMART" id="SM00242">
    <property type="entry name" value="MYSc"/>
    <property type="match status" value="1"/>
</dbReference>
<dbReference type="FunFam" id="2.30.29.30:FF:000079">
    <property type="entry name" value="unconventional myosin-VIIa"/>
    <property type="match status" value="1"/>
</dbReference>
<dbReference type="SMART" id="SM00295">
    <property type="entry name" value="B41"/>
    <property type="match status" value="2"/>
</dbReference>
<dbReference type="Pfam" id="PF00063">
    <property type="entry name" value="Myosin_head"/>
    <property type="match status" value="1"/>
</dbReference>
<keyword evidence="14" id="KW-0732">Signal</keyword>
<dbReference type="Gene3D" id="3.10.20.90">
    <property type="entry name" value="Phosphatidylinositol 3-kinase Catalytic Subunit, Chain A, domain 1"/>
    <property type="match status" value="2"/>
</dbReference>
<dbReference type="FunFam" id="3.10.20.90:FF:000036">
    <property type="entry name" value="Unconventional myosin-VIIa"/>
    <property type="match status" value="1"/>
</dbReference>
<dbReference type="Gene3D" id="1.25.40.530">
    <property type="entry name" value="MyTH4 domain"/>
    <property type="match status" value="2"/>
</dbReference>
<feature type="compositionally biased region" description="Acidic residues" evidence="13">
    <location>
        <begin position="745"/>
        <end position="757"/>
    </location>
</feature>
<dbReference type="SMART" id="SM00326">
    <property type="entry name" value="SH3"/>
    <property type="match status" value="1"/>
</dbReference>
<keyword evidence="8 12" id="KW-0518">Myosin</keyword>
<keyword evidence="5" id="KW-0677">Repeat</keyword>
<evidence type="ECO:0000256" key="11">
    <source>
        <dbReference type="PROSITE-ProRule" id="PRU00192"/>
    </source>
</evidence>
<dbReference type="GO" id="GO:0120025">
    <property type="term" value="C:plasma membrane bounded cell projection"/>
    <property type="evidence" value="ECO:0007669"/>
    <property type="project" value="UniProtKB-ARBA"/>
</dbReference>
<accession>A0AAQ4Q355</accession>
<feature type="region of interest" description="Disordered" evidence="13">
    <location>
        <begin position="732"/>
        <end position="757"/>
    </location>
</feature>
<dbReference type="InterPro" id="IPR027417">
    <property type="entry name" value="P-loop_NTPase"/>
</dbReference>
<dbReference type="SUPFAM" id="SSF50729">
    <property type="entry name" value="PH domain-like"/>
    <property type="match status" value="1"/>
</dbReference>
<feature type="domain" description="MyTH4" evidence="17">
    <location>
        <begin position="1417"/>
        <end position="1565"/>
    </location>
</feature>
<evidence type="ECO:0000313" key="19">
    <source>
        <dbReference type="Ensembl" id="ENSGACP00000045372.1"/>
    </source>
</evidence>
<keyword evidence="7 12" id="KW-0067">ATP-binding</keyword>
<dbReference type="CDD" id="cd14473">
    <property type="entry name" value="FERM_B-lobe"/>
    <property type="match status" value="1"/>
</dbReference>
<dbReference type="Gene3D" id="2.30.30.40">
    <property type="entry name" value="SH3 Domains"/>
    <property type="match status" value="1"/>
</dbReference>
<feature type="binding site" evidence="12">
    <location>
        <begin position="132"/>
        <end position="139"/>
    </location>
    <ligand>
        <name>ATP</name>
        <dbReference type="ChEBI" id="CHEBI:30616"/>
    </ligand>
</feature>
<dbReference type="Pfam" id="PF00612">
    <property type="entry name" value="IQ"/>
    <property type="match status" value="2"/>
</dbReference>
<dbReference type="GO" id="GO:0005524">
    <property type="term" value="F:ATP binding"/>
    <property type="evidence" value="ECO:0007669"/>
    <property type="project" value="UniProtKB-UniRule"/>
</dbReference>
<dbReference type="InterPro" id="IPR041793">
    <property type="entry name" value="MyoVII_FERM_C1"/>
</dbReference>
<evidence type="ECO:0000256" key="2">
    <source>
        <dbReference type="ARBA" id="ARBA00008314"/>
    </source>
</evidence>
<dbReference type="PANTHER" id="PTHR22692">
    <property type="entry name" value="MYOSIN VII, XV"/>
    <property type="match status" value="1"/>
</dbReference>
<evidence type="ECO:0000256" key="1">
    <source>
        <dbReference type="ARBA" id="ARBA00004496"/>
    </source>
</evidence>
<dbReference type="InterPro" id="IPR019749">
    <property type="entry name" value="Band_41_domain"/>
</dbReference>
<dbReference type="InterPro" id="IPR041794">
    <property type="entry name" value="MyoVII_FERM_C2"/>
</dbReference>
<dbReference type="SMART" id="SM00139">
    <property type="entry name" value="MyTH4"/>
    <property type="match status" value="2"/>
</dbReference>
<dbReference type="GO" id="GO:0016459">
    <property type="term" value="C:myosin complex"/>
    <property type="evidence" value="ECO:0007669"/>
    <property type="project" value="UniProtKB-KW"/>
</dbReference>
<keyword evidence="9 12" id="KW-0505">Motor protein</keyword>
<dbReference type="CDD" id="cd23767">
    <property type="entry name" value="IQCD"/>
    <property type="match status" value="1"/>
</dbReference>
<dbReference type="PROSITE" id="PS51456">
    <property type="entry name" value="MYOSIN_MOTOR"/>
    <property type="match status" value="1"/>
</dbReference>
<dbReference type="CDD" id="cd13199">
    <property type="entry name" value="FERM_C2_MyoVII"/>
    <property type="match status" value="1"/>
</dbReference>
<dbReference type="GeneTree" id="ENSGT00940000155350"/>
<dbReference type="Gene3D" id="3.40.850.10">
    <property type="entry name" value="Kinesin motor domain"/>
    <property type="match status" value="1"/>
</dbReference>
<evidence type="ECO:0000256" key="7">
    <source>
        <dbReference type="ARBA" id="ARBA00022840"/>
    </source>
</evidence>
<sequence>FLTIATFCLLWLDSFLIAEHWISPQNATNIKPMHPTSIHGVEDMIRLGDLNEAGILRNLLIRYREKLIYTYTGSILVAVNPYQLLPIYTADQIRLYTNKKIGEMPPHIFAIADNCYFNMQRNNRDQCCIISGESGAGKTESTKLILQFLAAISGQHSWIEQQVLEANPILEAFGNAKTIRNDNSSRFGKYIDIHFNKRGAIEGAKIEQYLLEKSRVCRQALDERNYHVFYCMLKGMTAEEKKKLGLSKATDYNYLTIGNCTVCDGRDDMKEYSNIRSAMKVLMFTDKENWEISKLLASILHMGNLRYEARTYDNLDACEVVRSSHLTTAAMLLEVTPPHEVKVVFQRILYVYFLPQCLCVQGIYGRLFVWIVEKINAAIYKPTSSQPKALRRSIGLLDIFGFENFTVNSFEQLCINFANENLQQFFVRHVFKLEQEEYNLENINWQHIEFTDNQDALDMIAIKPMNIISLIDEESRFPKGTDTTMLNKLNFQHKLNTYYIPPKNNHETQFGIQHFAGVVYYETKGFLEKNRDTLYGDIIQLVHSSKNKFIKQIFQADVAMVTKRSPTLSSQFKRSLELLMRTLSVCQPFFVRCIKPNENKKPMLFDRELCVRQLRYSGMMETIRIRRAGYPIRYTFVEFVDRYRVLMPGVKPAYKQVVSASVCAVCRFMDHHDMLLEIERDKAITDKVILIQKVVRGFKDRSNFLKMRKSAVFIQKTWRGYHCRKNYGAPLSPPQDLERSHRELEEEDLDEALPLPEDDEEEDLSEYKFAKYAATYFQGTTTHTYVRRPLKQPLLFHDDEGDQLAALAVWITVLRFMGDLPEPKYHTAISDGSEKIPVMTKIYETLGKKTYKRDVRHKLVSLTLKKKSKITEERLNDGEPGLHGNSMLEDRPTSNLEKLHFIIGNGILRPGLRDEIYCQICKQLSQNPSKSSHARGWILISLCVGCFAPSDKFVKYLRNFINSGPPGYAPYCEERLRRTFVNGTRTQPPSWLELQATKSKKPIMLPVTFMDGTTKTLLTDSATTAKELCNALSDKINLRDRFGFSLYIALFDKVSSLGSGNDHVMDAVSQCEQYAKEQGAQERNAPWRLFFRKEIFTPWHSPTEDQVATSLIYQQTVRGVKFGEYRCDRRCCLVCLISFCFHIDNYKSNSASNPICHRKRSRLFSLSRTPQGIYAQKRFDPQKVKEEVVDFARHKWPLLFSRFYEAFKFSGPSLPKNDLIVAVNWTGVYFVDEQEQVLLELSFPEITAVSRGKLQSQSFTLATIKGDEYTFTSNNAEDIRDLVVTFLEGLRKRSKFVVALQDNPNPTGEESTFLSFMKGDLILLDQDTGEQVLNSGWAHGINERTNQRGDFPADCVYVLPSVTRPQQEILVREKAFHDVHVLSDDRMKAYTLEEFSYDYFRYTHTQINRGKDKMWSCTREPLKQPLLKKVVNHEELFCSLTLVPPMMKYMGDYPSKRTRSVNELTDQIFEGALKAEPLKDEIYCQTIKQLTDNHVKYSEEKGWELLWLCTGLFPPSNVLLPHIQRFLQSKKHHPLSGDCMQRLHKALRNGSRKYPPHLVEVEAIQHKTTQIFHKVYFPDDTDEVESGTKAKDFCQNISTRLLLKSPEGFSLFVKISDKVGSQQELPKYLRGYHKCSREEVFQLAALIYRVKFEDDKSHFPTIPKMLRELVPQDLIRQMSPDDWKRSVVAYFNKQAGKTREEAKLMFLKTIYKWPTFGSAFFEVKQTTEPNFPEILLIAINKHGVSLIDPKTKDILTTHPFTKISNWSSGNTYFHITIGNLVRGSKLLCETSLGYKMDDLLTSYISQMLTTMNKQRSGPRLSK</sequence>
<evidence type="ECO:0000259" key="16">
    <source>
        <dbReference type="PROSITE" id="PS50057"/>
    </source>
</evidence>
<evidence type="ECO:0000256" key="4">
    <source>
        <dbReference type="ARBA" id="ARBA00022490"/>
    </source>
</evidence>
<evidence type="ECO:0000256" key="13">
    <source>
        <dbReference type="SAM" id="MobiDB-lite"/>
    </source>
</evidence>
<reference evidence="19 20" key="1">
    <citation type="journal article" date="2021" name="G3 (Bethesda)">
        <title>Improved contiguity of the threespine stickleback genome using long-read sequencing.</title>
        <authorList>
            <person name="Nath S."/>
            <person name="Shaw D.E."/>
            <person name="White M.A."/>
        </authorList>
    </citation>
    <scope>NUCLEOTIDE SEQUENCE [LARGE SCALE GENOMIC DNA]</scope>
    <source>
        <strain evidence="19 20">Lake Benthic</strain>
    </source>
</reference>
<dbReference type="Pfam" id="PF02174">
    <property type="entry name" value="IRS"/>
    <property type="match status" value="1"/>
</dbReference>
<keyword evidence="4" id="KW-0963">Cytoplasm</keyword>
<evidence type="ECO:0000256" key="9">
    <source>
        <dbReference type="ARBA" id="ARBA00023175"/>
    </source>
</evidence>
<protein>
    <submittedName>
        <fullName evidence="19">Myosin VIIAa</fullName>
    </submittedName>
</protein>
<dbReference type="SUPFAM" id="SSF47031">
    <property type="entry name" value="Second domain of FERM"/>
    <property type="match status" value="1"/>
</dbReference>
<evidence type="ECO:0000256" key="12">
    <source>
        <dbReference type="PROSITE-ProRule" id="PRU00782"/>
    </source>
</evidence>
<keyword evidence="20" id="KW-1185">Reference proteome</keyword>
<evidence type="ECO:0000259" key="17">
    <source>
        <dbReference type="PROSITE" id="PS51016"/>
    </source>
</evidence>
<dbReference type="CDD" id="cd13198">
    <property type="entry name" value="FERM_C1_MyoVII"/>
    <property type="match status" value="1"/>
</dbReference>
<dbReference type="GO" id="GO:0045177">
    <property type="term" value="C:apical part of cell"/>
    <property type="evidence" value="ECO:0007669"/>
    <property type="project" value="UniProtKB-ARBA"/>
</dbReference>
<dbReference type="InterPro" id="IPR002404">
    <property type="entry name" value="IRS_PTB"/>
</dbReference>
<dbReference type="InterPro" id="IPR019748">
    <property type="entry name" value="FERM_central"/>
</dbReference>
<reference evidence="19" key="2">
    <citation type="submission" date="2025-08" db="UniProtKB">
        <authorList>
            <consortium name="Ensembl"/>
        </authorList>
    </citation>
    <scope>IDENTIFICATION</scope>
</reference>
<evidence type="ECO:0000256" key="10">
    <source>
        <dbReference type="ARBA" id="ARBA00023203"/>
    </source>
</evidence>
<keyword evidence="10 12" id="KW-0009">Actin-binding</keyword>
<dbReference type="InterPro" id="IPR035963">
    <property type="entry name" value="FERM_2"/>
</dbReference>
<evidence type="ECO:0000256" key="3">
    <source>
        <dbReference type="ARBA" id="ARBA00022443"/>
    </source>
</evidence>
<name>A0AAQ4Q355_GASAC</name>
<dbReference type="FunFam" id="1.10.10.820:FF:000001">
    <property type="entry name" value="Myosin heavy chain"/>
    <property type="match status" value="1"/>
</dbReference>
<dbReference type="CDD" id="cd17092">
    <property type="entry name" value="FERM1_F1_Myosin-VII"/>
    <property type="match status" value="1"/>
</dbReference>
<dbReference type="SUPFAM" id="SSF54236">
    <property type="entry name" value="Ubiquitin-like"/>
    <property type="match status" value="2"/>
</dbReference>
<dbReference type="GO" id="GO:0003774">
    <property type="term" value="F:cytoskeletal motor activity"/>
    <property type="evidence" value="ECO:0007669"/>
    <property type="project" value="UniProtKB-UniRule"/>
</dbReference>
<dbReference type="SMART" id="SM00015">
    <property type="entry name" value="IQ"/>
    <property type="match status" value="2"/>
</dbReference>
<dbReference type="CDD" id="cd01381">
    <property type="entry name" value="MYSc_Myo7"/>
    <property type="match status" value="1"/>
</dbReference>
<dbReference type="Gene3D" id="1.20.120.720">
    <property type="entry name" value="Myosin VI head, motor domain, U50 subdomain"/>
    <property type="match status" value="1"/>
</dbReference>
<dbReference type="Proteomes" id="UP000007635">
    <property type="component" value="Chromosome I"/>
</dbReference>
<evidence type="ECO:0000256" key="6">
    <source>
        <dbReference type="ARBA" id="ARBA00022741"/>
    </source>
</evidence>
<evidence type="ECO:0000259" key="18">
    <source>
        <dbReference type="PROSITE" id="PS51456"/>
    </source>
</evidence>
<dbReference type="SUPFAM" id="SSF50044">
    <property type="entry name" value="SH3-domain"/>
    <property type="match status" value="1"/>
</dbReference>
<keyword evidence="6 12" id="KW-0547">Nucleotide-binding</keyword>
<dbReference type="Gene3D" id="1.10.10.820">
    <property type="match status" value="1"/>
</dbReference>
<dbReference type="Ensembl" id="ENSGACT00000031169.1">
    <property type="protein sequence ID" value="ENSGACP00000045372.1"/>
    <property type="gene ID" value="ENSGACG00000013269.2"/>
</dbReference>
<dbReference type="InterPro" id="IPR038185">
    <property type="entry name" value="MyTH4_dom_sf"/>
</dbReference>
<dbReference type="InterPro" id="IPR011993">
    <property type="entry name" value="PH-like_dom_sf"/>
</dbReference>
<feature type="domain" description="MyTH4" evidence="17">
    <location>
        <begin position="785"/>
        <end position="998"/>
    </location>
</feature>
<feature type="domain" description="FERM" evidence="16">
    <location>
        <begin position="1003"/>
        <end position="1294"/>
    </location>
</feature>
<evidence type="ECO:0000259" key="15">
    <source>
        <dbReference type="PROSITE" id="PS50002"/>
    </source>
</evidence>